<dbReference type="RefSeq" id="WP_344229171.1">
    <property type="nucleotide sequence ID" value="NZ_BAAARI010000012.1"/>
</dbReference>
<sequence>MALAASAFPASPSLVDFAVALPVVLLVAYGIALLLRRLFGERLSLGTATMTLIGVLGVSAGALISGLFIPGQRLWMPSTLLLATGASLGLSFLVAGAVAAVRGASAMPDAAAVLAAGESERREFKETARWNVRESRKDARMELAVAKTVAAFLNSRGGVLVIGANDAGEAVGLERDLQTLRTPDHDRFELWLRDMLSTSLGRNAAALPRIRFGTAGDGVVVCLVQCRPAGKPVFVTQPKDGGSSRELWVRVGNSSRALGVDEAVDYVARHWRPSVASFVLGRPSGS</sequence>
<organism evidence="3 4">
    <name type="scientific">Microbacterium binotii</name>
    <dbReference type="NCBI Taxonomy" id="462710"/>
    <lineage>
        <taxon>Bacteria</taxon>
        <taxon>Bacillati</taxon>
        <taxon>Actinomycetota</taxon>
        <taxon>Actinomycetes</taxon>
        <taxon>Micrococcales</taxon>
        <taxon>Microbacteriaceae</taxon>
        <taxon>Microbacterium</taxon>
    </lineage>
</organism>
<feature type="transmembrane region" description="Helical" evidence="1">
    <location>
        <begin position="81"/>
        <end position="101"/>
    </location>
</feature>
<feature type="domain" description="Schlafen AlbA-2" evidence="2">
    <location>
        <begin position="118"/>
        <end position="258"/>
    </location>
</feature>
<feature type="transmembrane region" description="Helical" evidence="1">
    <location>
        <begin position="47"/>
        <end position="69"/>
    </location>
</feature>
<dbReference type="InterPro" id="IPR038461">
    <property type="entry name" value="Schlafen_AlbA_2_dom_sf"/>
</dbReference>
<dbReference type="Gene3D" id="3.30.950.30">
    <property type="entry name" value="Schlafen, AAA domain"/>
    <property type="match status" value="1"/>
</dbReference>
<feature type="transmembrane region" description="Helical" evidence="1">
    <location>
        <begin position="17"/>
        <end position="35"/>
    </location>
</feature>
<dbReference type="EMBL" id="BAAARI010000012">
    <property type="protein sequence ID" value="GAA2581268.1"/>
    <property type="molecule type" value="Genomic_DNA"/>
</dbReference>
<evidence type="ECO:0000313" key="4">
    <source>
        <dbReference type="Proteomes" id="UP001500274"/>
    </source>
</evidence>
<keyword evidence="1" id="KW-1133">Transmembrane helix</keyword>
<evidence type="ECO:0000313" key="3">
    <source>
        <dbReference type="EMBL" id="GAA2581268.1"/>
    </source>
</evidence>
<proteinExistence type="predicted"/>
<dbReference type="Proteomes" id="UP001500274">
    <property type="component" value="Unassembled WGS sequence"/>
</dbReference>
<name>A0ABN3PFN9_9MICO</name>
<evidence type="ECO:0000259" key="2">
    <source>
        <dbReference type="Pfam" id="PF04326"/>
    </source>
</evidence>
<gene>
    <name evidence="3" type="ORF">GCM10009862_20540</name>
</gene>
<reference evidence="3 4" key="1">
    <citation type="journal article" date="2019" name="Int. J. Syst. Evol. Microbiol.">
        <title>The Global Catalogue of Microorganisms (GCM) 10K type strain sequencing project: providing services to taxonomists for standard genome sequencing and annotation.</title>
        <authorList>
            <consortium name="The Broad Institute Genomics Platform"/>
            <consortium name="The Broad Institute Genome Sequencing Center for Infectious Disease"/>
            <person name="Wu L."/>
            <person name="Ma J."/>
        </authorList>
    </citation>
    <scope>NUCLEOTIDE SEQUENCE [LARGE SCALE GENOMIC DNA]</scope>
    <source>
        <strain evidence="3 4">JCM 16365</strain>
    </source>
</reference>
<protein>
    <recommendedName>
        <fullName evidence="2">Schlafen AlbA-2 domain-containing protein</fullName>
    </recommendedName>
</protein>
<accession>A0ABN3PFN9</accession>
<dbReference type="InterPro" id="IPR007421">
    <property type="entry name" value="Schlafen_AlbA_2_dom"/>
</dbReference>
<dbReference type="Pfam" id="PF04326">
    <property type="entry name" value="SLFN_AlbA_2"/>
    <property type="match status" value="1"/>
</dbReference>
<keyword evidence="4" id="KW-1185">Reference proteome</keyword>
<keyword evidence="1" id="KW-0812">Transmembrane</keyword>
<comment type="caution">
    <text evidence="3">The sequence shown here is derived from an EMBL/GenBank/DDBJ whole genome shotgun (WGS) entry which is preliminary data.</text>
</comment>
<evidence type="ECO:0000256" key="1">
    <source>
        <dbReference type="SAM" id="Phobius"/>
    </source>
</evidence>
<keyword evidence="1" id="KW-0472">Membrane</keyword>